<dbReference type="Proteomes" id="UP000325933">
    <property type="component" value="Unassembled WGS sequence"/>
</dbReference>
<protein>
    <submittedName>
        <fullName evidence="2">Uncharacterized protein</fullName>
    </submittedName>
</protein>
<dbReference type="Proteomes" id="UP000326364">
    <property type="component" value="Unassembled WGS sequence"/>
</dbReference>
<accession>A0A5J5HNE8</accession>
<organism evidence="2 3">
    <name type="scientific">Sphingobium limneticum</name>
    <dbReference type="NCBI Taxonomy" id="1007511"/>
    <lineage>
        <taxon>Bacteria</taxon>
        <taxon>Pseudomonadati</taxon>
        <taxon>Pseudomonadota</taxon>
        <taxon>Alphaproteobacteria</taxon>
        <taxon>Sphingomonadales</taxon>
        <taxon>Sphingomonadaceae</taxon>
        <taxon>Sphingobium</taxon>
    </lineage>
</organism>
<sequence>MTQYANPNLTQREIVEQSKAAVEQLLANVDETVTAGRAELETALDQTTVQIIGQHLSMLNGSKFQLEAERTRLQNIIAVWNGEEPTAGNTFTPTLPITPAA</sequence>
<comment type="caution">
    <text evidence="2">The sequence shown here is derived from an EMBL/GenBank/DDBJ whole genome shotgun (WGS) entry which is preliminary data.</text>
</comment>
<dbReference type="EMBL" id="VYQA01000044">
    <property type="protein sequence ID" value="KAA9023018.1"/>
    <property type="molecule type" value="Genomic_DNA"/>
</dbReference>
<evidence type="ECO:0000313" key="1">
    <source>
        <dbReference type="EMBL" id="KAA9010931.1"/>
    </source>
</evidence>
<evidence type="ECO:0000313" key="4">
    <source>
        <dbReference type="Proteomes" id="UP000326364"/>
    </source>
</evidence>
<dbReference type="RefSeq" id="WP_150426952.1">
    <property type="nucleotide sequence ID" value="NZ_VYQA01000044.1"/>
</dbReference>
<proteinExistence type="predicted"/>
<evidence type="ECO:0000313" key="2">
    <source>
        <dbReference type="EMBL" id="KAA9023018.1"/>
    </source>
</evidence>
<evidence type="ECO:0000313" key="3">
    <source>
        <dbReference type="Proteomes" id="UP000325933"/>
    </source>
</evidence>
<keyword evidence="4" id="KW-1185">Reference proteome</keyword>
<reference evidence="3 4" key="1">
    <citation type="submission" date="2019-09" db="EMBL/GenBank/DDBJ databases">
        <authorList>
            <person name="Feng G."/>
        </authorList>
    </citation>
    <scope>NUCLEOTIDE SEQUENCE [LARGE SCALE GENOMIC DNA]</scope>
    <source>
        <strain evidence="2 3">KACC 19283</strain>
        <strain evidence="1 4">KACC 19284</strain>
    </source>
</reference>
<name>A0A5J5HNE8_9SPHN</name>
<gene>
    <name evidence="2" type="ORF">F4U95_23950</name>
    <name evidence="1" type="ORF">F4U96_24025</name>
</gene>
<dbReference type="EMBL" id="VYQB01000045">
    <property type="protein sequence ID" value="KAA9010931.1"/>
    <property type="molecule type" value="Genomic_DNA"/>
</dbReference>
<dbReference type="AlphaFoldDB" id="A0A5J5HNE8"/>